<dbReference type="PANTHER" id="PTHR42973">
    <property type="entry name" value="BINDING OXIDOREDUCTASE, PUTATIVE (AFU_ORTHOLOGUE AFUA_1G17690)-RELATED"/>
    <property type="match status" value="1"/>
</dbReference>
<proteinExistence type="inferred from homology"/>
<feature type="domain" description="FAD-binding PCMH-type" evidence="7">
    <location>
        <begin position="35"/>
        <end position="216"/>
    </location>
</feature>
<feature type="region of interest" description="Disordered" evidence="6">
    <location>
        <begin position="1"/>
        <end position="23"/>
    </location>
</feature>
<dbReference type="SUPFAM" id="SSF56176">
    <property type="entry name" value="FAD-binding/transporter-associated domain-like"/>
    <property type="match status" value="1"/>
</dbReference>
<dbReference type="Gene3D" id="3.40.462.20">
    <property type="match status" value="1"/>
</dbReference>
<comment type="cofactor">
    <cofactor evidence="1">
        <name>FAD</name>
        <dbReference type="ChEBI" id="CHEBI:57692"/>
    </cofactor>
</comment>
<keyword evidence="3" id="KW-0285">Flavoprotein</keyword>
<dbReference type="InterPro" id="IPR012951">
    <property type="entry name" value="BBE"/>
</dbReference>
<dbReference type="Pfam" id="PF08031">
    <property type="entry name" value="BBE"/>
    <property type="match status" value="1"/>
</dbReference>
<keyword evidence="5" id="KW-0560">Oxidoreductase</keyword>
<evidence type="ECO:0000256" key="5">
    <source>
        <dbReference type="ARBA" id="ARBA00023002"/>
    </source>
</evidence>
<sequence>MSPTENPPAPAPPGTATVRPGDPRYPSLLDVYNHRFGARPEYVRVAASAAEVAAALREAVAAGKRVAVRGGGHCFEDFASSPDIEVLLDVSPLSEVSFDERRRAFAVGAGATLGHVYRTLFTRWGVTIPGGTCFDVGMGGHVAAGGYGHLSRRDGLVVDHLYAVEVVVVDAAGEARAIVATREPGDPHRDLWWAHTGGGGGSFGVVTRYWFRVPDARSGGVPAARLGPGELLPAAPARVHRRSIAWSWDGMTEDAFAAVVRNFAAWHEANSAPDTPAAHLWSNLVVNHRSAGSFGLISVIDEAVPRAAAVLDGQYRALTAGTGVEPAADEHDVVPWWSTWMPSFNWPPDPAGRYKNKSSYLRRGFTGDQLATAWSYLTDPALDDPAACLVLSGYGGRIGAVAPDATASRHRDAVLKAMFCGGRWDSPELDDARVDWIRRFYRDVHAGTGGVPAPGDGAYIGYPDVDLADPEWNTSGVPWHALYYGDGYARLQDVKRRYDPLNVFRHALSVRPPK</sequence>
<evidence type="ECO:0000256" key="3">
    <source>
        <dbReference type="ARBA" id="ARBA00022630"/>
    </source>
</evidence>
<dbReference type="PROSITE" id="PS00862">
    <property type="entry name" value="OX2_COVAL_FAD"/>
    <property type="match status" value="1"/>
</dbReference>
<dbReference type="PROSITE" id="PS51387">
    <property type="entry name" value="FAD_PCMH"/>
    <property type="match status" value="1"/>
</dbReference>
<evidence type="ECO:0000259" key="7">
    <source>
        <dbReference type="PROSITE" id="PS51387"/>
    </source>
</evidence>
<evidence type="ECO:0000256" key="2">
    <source>
        <dbReference type="ARBA" id="ARBA00005466"/>
    </source>
</evidence>
<dbReference type="InterPro" id="IPR016166">
    <property type="entry name" value="FAD-bd_PCMH"/>
</dbReference>
<reference evidence="9" key="1">
    <citation type="journal article" date="2019" name="Int. J. Syst. Evol. Microbiol.">
        <title>The Global Catalogue of Microorganisms (GCM) 10K type strain sequencing project: providing services to taxonomists for standard genome sequencing and annotation.</title>
        <authorList>
            <consortium name="The Broad Institute Genomics Platform"/>
            <consortium name="The Broad Institute Genome Sequencing Center for Infectious Disease"/>
            <person name="Wu L."/>
            <person name="Ma J."/>
        </authorList>
    </citation>
    <scope>NUCLEOTIDE SEQUENCE [LARGE SCALE GENOMIC DNA]</scope>
    <source>
        <strain evidence="9">JCM 31202</strain>
    </source>
</reference>
<evidence type="ECO:0000256" key="4">
    <source>
        <dbReference type="ARBA" id="ARBA00022827"/>
    </source>
</evidence>
<dbReference type="PANTHER" id="PTHR42973:SF39">
    <property type="entry name" value="FAD-BINDING PCMH-TYPE DOMAIN-CONTAINING PROTEIN"/>
    <property type="match status" value="1"/>
</dbReference>
<evidence type="ECO:0000256" key="6">
    <source>
        <dbReference type="SAM" id="MobiDB-lite"/>
    </source>
</evidence>
<evidence type="ECO:0000313" key="8">
    <source>
        <dbReference type="EMBL" id="MFD0900318.1"/>
    </source>
</evidence>
<dbReference type="EMBL" id="JBHTJA010000010">
    <property type="protein sequence ID" value="MFD0900318.1"/>
    <property type="molecule type" value="Genomic_DNA"/>
</dbReference>
<evidence type="ECO:0000256" key="1">
    <source>
        <dbReference type="ARBA" id="ARBA00001974"/>
    </source>
</evidence>
<dbReference type="RefSeq" id="WP_378297288.1">
    <property type="nucleotide sequence ID" value="NZ_JBHTJA010000010.1"/>
</dbReference>
<name>A0ABW3EIZ7_9ACTN</name>
<dbReference type="InterPro" id="IPR006094">
    <property type="entry name" value="Oxid_FAD_bind_N"/>
</dbReference>
<accession>A0ABW3EIZ7</accession>
<dbReference type="Proteomes" id="UP001596972">
    <property type="component" value="Unassembled WGS sequence"/>
</dbReference>
<dbReference type="Gene3D" id="3.30.465.10">
    <property type="match status" value="1"/>
</dbReference>
<protein>
    <submittedName>
        <fullName evidence="8">FAD-binding oxidoreductase</fullName>
    </submittedName>
</protein>
<dbReference type="InterPro" id="IPR036318">
    <property type="entry name" value="FAD-bd_PCMH-like_sf"/>
</dbReference>
<feature type="compositionally biased region" description="Pro residues" evidence="6">
    <location>
        <begin position="1"/>
        <end position="13"/>
    </location>
</feature>
<keyword evidence="4" id="KW-0274">FAD</keyword>
<dbReference type="InterPro" id="IPR050416">
    <property type="entry name" value="FAD-linked_Oxidoreductase"/>
</dbReference>
<dbReference type="InterPro" id="IPR006093">
    <property type="entry name" value="Oxy_OxRdtase_FAD_BS"/>
</dbReference>
<gene>
    <name evidence="8" type="ORF">ACFQ11_07940</name>
</gene>
<comment type="caution">
    <text evidence="8">The sequence shown here is derived from an EMBL/GenBank/DDBJ whole genome shotgun (WGS) entry which is preliminary data.</text>
</comment>
<organism evidence="8 9">
    <name type="scientific">Actinomadura sediminis</name>
    <dbReference type="NCBI Taxonomy" id="1038904"/>
    <lineage>
        <taxon>Bacteria</taxon>
        <taxon>Bacillati</taxon>
        <taxon>Actinomycetota</taxon>
        <taxon>Actinomycetes</taxon>
        <taxon>Streptosporangiales</taxon>
        <taxon>Thermomonosporaceae</taxon>
        <taxon>Actinomadura</taxon>
    </lineage>
</organism>
<dbReference type="InterPro" id="IPR016169">
    <property type="entry name" value="FAD-bd_PCMH_sub2"/>
</dbReference>
<comment type="similarity">
    <text evidence="2">Belongs to the oxygen-dependent FAD-linked oxidoreductase family.</text>
</comment>
<evidence type="ECO:0000313" key="9">
    <source>
        <dbReference type="Proteomes" id="UP001596972"/>
    </source>
</evidence>
<dbReference type="Pfam" id="PF01565">
    <property type="entry name" value="FAD_binding_4"/>
    <property type="match status" value="1"/>
</dbReference>
<keyword evidence="9" id="KW-1185">Reference proteome</keyword>